<evidence type="ECO:0000313" key="4">
    <source>
        <dbReference type="Proteomes" id="UP000709295"/>
    </source>
</evidence>
<dbReference type="EMBL" id="JAENGY010000824">
    <property type="protein sequence ID" value="KAG6956084.1"/>
    <property type="molecule type" value="Genomic_DNA"/>
</dbReference>
<proteinExistence type="predicted"/>
<organism evidence="3 4">
    <name type="scientific">Phytophthora aleatoria</name>
    <dbReference type="NCBI Taxonomy" id="2496075"/>
    <lineage>
        <taxon>Eukaryota</taxon>
        <taxon>Sar</taxon>
        <taxon>Stramenopiles</taxon>
        <taxon>Oomycota</taxon>
        <taxon>Peronosporomycetes</taxon>
        <taxon>Peronosporales</taxon>
        <taxon>Peronosporaceae</taxon>
        <taxon>Phytophthora</taxon>
    </lineage>
</organism>
<dbReference type="AlphaFoldDB" id="A0A8J5IP06"/>
<feature type="region of interest" description="Disordered" evidence="2">
    <location>
        <begin position="624"/>
        <end position="680"/>
    </location>
</feature>
<keyword evidence="4" id="KW-1185">Reference proteome</keyword>
<dbReference type="Proteomes" id="UP000709295">
    <property type="component" value="Unassembled WGS sequence"/>
</dbReference>
<evidence type="ECO:0000256" key="1">
    <source>
        <dbReference type="SAM" id="Coils"/>
    </source>
</evidence>
<keyword evidence="1" id="KW-0175">Coiled coil</keyword>
<comment type="caution">
    <text evidence="3">The sequence shown here is derived from an EMBL/GenBank/DDBJ whole genome shotgun (WGS) entry which is preliminary data.</text>
</comment>
<gene>
    <name evidence="3" type="ORF">JG688_00011584</name>
</gene>
<sequence>MPLTAQPSTSVLTSSELGVLEEFLEEMNALDCQQATLTGRKTTLRQAHSKRATERSTKPYKNPNPVWKRRKEELQSLRLETHALETKVAFLRLRETHAKLFDEYMGTTKGQERWKTAAKSEREKYEQSQAKNAQLKLTLKRCQKTCDSLQAALKMTDIKDLELMINAKSLYNEMKIGDQLRLLSAALFSTLECRVQARLQELDTVLRDNRAVMAEGDTDQVQVYQQDCLNSTSVVEFTRTRLMPFSAEETSTIAWDIMKLGGFPNEQLTFGHSEEDEMEELHRLRAEAQALESRTMFLKLRKTQDTLLKAGVGLSEEQKQLRDAAAKEKQKCQSAREENAQLKDKLERCYKACHDLQTVLSVAGIKQHNLIVASTFAAKALHAEQRSRRLLQPSAVVLSSLENRVNERLTELDYIIEKIRASMAGPDVDQVNVHREGVEGTSASVEFKRNRLMPFDADNTSRVIWHLGAIPDELCTRVIKRSNDTLLSQGCETQALAGGGTVDLVVRCLMKRVIVPGGFIMLIESTTEWQAHPAQAKAWTHVTRDSGWALVYPNEERPVVCIHVPAASPAATYYSGDRLICWIHRRDPDLMGILVPQPFPLSQTPPPDSDEVLRDFLQEMAELDRLEVPKTPGPKIPKRKAVDTPPRPSKKAKKAANQSYAQFPSLETQTQARQAKTPMSRWYRRKQELETLKEQAEKLANYVTFLQTRRVPGLMSQDPVNLPPELELLVEMQTESWQAAAIREIRQCQASQQENQELKQRLQDCVQDSGRLQTALNAATALRREQLSRNSIAARALKVEMMMDQQYWADDALIFDMLERSVNARVNEIQAITNEVSQPVMTANTEQVCICRKGDTHAAVEFKTVRVLPFDVDTVSSVCWRAAGLGWKRQGARVVRRSADVVSSDWRFPVQLNQGGTVEIRVRCVAKRFRVQQGFVVIAESTTEWPAHLAASGVWSRVTRESGWNLVHSYPTATNRSVARDSSSSPAPVSRFLVYMTSVPSGLDSDTSRKLLSSPAVSDVVIPSFQTLIRNRQQCVDNRLMDAAFLHGSSSISTI</sequence>
<protein>
    <recommendedName>
        <fullName evidence="5">M96 mating-specific protein family</fullName>
    </recommendedName>
</protein>
<feature type="compositionally biased region" description="Polar residues" evidence="2">
    <location>
        <begin position="657"/>
        <end position="674"/>
    </location>
</feature>
<feature type="coiled-coil region" evidence="1">
    <location>
        <begin position="741"/>
        <end position="768"/>
    </location>
</feature>
<evidence type="ECO:0000313" key="3">
    <source>
        <dbReference type="EMBL" id="KAG6956084.1"/>
    </source>
</evidence>
<feature type="coiled-coil region" evidence="1">
    <location>
        <begin position="274"/>
        <end position="352"/>
    </location>
</feature>
<evidence type="ECO:0000256" key="2">
    <source>
        <dbReference type="SAM" id="MobiDB-lite"/>
    </source>
</evidence>
<evidence type="ECO:0008006" key="5">
    <source>
        <dbReference type="Google" id="ProtNLM"/>
    </source>
</evidence>
<feature type="region of interest" description="Disordered" evidence="2">
    <location>
        <begin position="42"/>
        <end position="65"/>
    </location>
</feature>
<feature type="coiled-coil region" evidence="1">
    <location>
        <begin position="118"/>
        <end position="152"/>
    </location>
</feature>
<reference evidence="3" key="1">
    <citation type="submission" date="2021-01" db="EMBL/GenBank/DDBJ databases">
        <title>Phytophthora aleatoria, a newly-described species from Pinus radiata is distinct from Phytophthora cactorum isolates based on comparative genomics.</title>
        <authorList>
            <person name="Mcdougal R."/>
            <person name="Panda P."/>
            <person name="Williams N."/>
            <person name="Studholme D.J."/>
        </authorList>
    </citation>
    <scope>NUCLEOTIDE SEQUENCE</scope>
    <source>
        <strain evidence="3">NZFS 4037</strain>
    </source>
</reference>
<name>A0A8J5IP06_9STRA</name>
<accession>A0A8J5IP06</accession>